<name>A0ABS3N3Q6_9BACI</name>
<proteinExistence type="predicted"/>
<reference evidence="3 4" key="1">
    <citation type="submission" date="2021-03" db="EMBL/GenBank/DDBJ databases">
        <title>Whole genome sequence of Metabacillus bambusae BG109.</title>
        <authorList>
            <person name="Jeong J.W."/>
        </authorList>
    </citation>
    <scope>NUCLEOTIDE SEQUENCE [LARGE SCALE GENOMIC DNA]</scope>
    <source>
        <strain evidence="3 4">BG109</strain>
    </source>
</reference>
<dbReference type="EMBL" id="JAGDEL010000010">
    <property type="protein sequence ID" value="MBO1512912.1"/>
    <property type="molecule type" value="Genomic_DNA"/>
</dbReference>
<gene>
    <name evidence="3" type="ORF">I7822_14740</name>
</gene>
<evidence type="ECO:0000313" key="4">
    <source>
        <dbReference type="Proteomes" id="UP000663981"/>
    </source>
</evidence>
<evidence type="ECO:0000256" key="1">
    <source>
        <dbReference type="SAM" id="MobiDB-lite"/>
    </source>
</evidence>
<evidence type="ECO:0000256" key="2">
    <source>
        <dbReference type="SAM" id="SignalP"/>
    </source>
</evidence>
<organism evidence="3 4">
    <name type="scientific">Metabacillus bambusae</name>
    <dbReference type="NCBI Taxonomy" id="2795218"/>
    <lineage>
        <taxon>Bacteria</taxon>
        <taxon>Bacillati</taxon>
        <taxon>Bacillota</taxon>
        <taxon>Bacilli</taxon>
        <taxon>Bacillales</taxon>
        <taxon>Bacillaceae</taxon>
        <taxon>Metabacillus</taxon>
    </lineage>
</organism>
<dbReference type="PROSITE" id="PS51257">
    <property type="entry name" value="PROKAR_LIPOPROTEIN"/>
    <property type="match status" value="1"/>
</dbReference>
<accession>A0ABS3N3Q6</accession>
<feature type="chain" id="PRO_5046857875" description="PepSY domain-containing protein" evidence="2">
    <location>
        <begin position="20"/>
        <end position="139"/>
    </location>
</feature>
<evidence type="ECO:0000313" key="3">
    <source>
        <dbReference type="EMBL" id="MBO1512912.1"/>
    </source>
</evidence>
<keyword evidence="4" id="KW-1185">Reference proteome</keyword>
<evidence type="ECO:0008006" key="5">
    <source>
        <dbReference type="Google" id="ProtNLM"/>
    </source>
</evidence>
<protein>
    <recommendedName>
        <fullName evidence="5">PepSY domain-containing protein</fullName>
    </recommendedName>
</protein>
<keyword evidence="2" id="KW-0732">Signal</keyword>
<feature type="signal peptide" evidence="2">
    <location>
        <begin position="1"/>
        <end position="19"/>
    </location>
</feature>
<dbReference type="RefSeq" id="WP_207979421.1">
    <property type="nucleotide sequence ID" value="NZ_JAGDEL010000010.1"/>
</dbReference>
<sequence>MKKLLSLILLIAMIQTVVACSYGMAGKTLDNVNDQEETEQSGQKNKIEMETANENDQDQEESKAKKLPPVNEKDAVRLIREHLGLEEHTTLHVEVDHEEGNKYVVHVYEIVTHDDISHTATYGWYYVSKDSGKIEDMME</sequence>
<feature type="region of interest" description="Disordered" evidence="1">
    <location>
        <begin position="33"/>
        <end position="71"/>
    </location>
</feature>
<dbReference type="Proteomes" id="UP000663981">
    <property type="component" value="Unassembled WGS sequence"/>
</dbReference>
<comment type="caution">
    <text evidence="3">The sequence shown here is derived from an EMBL/GenBank/DDBJ whole genome shotgun (WGS) entry which is preliminary data.</text>
</comment>